<evidence type="ECO:0008006" key="3">
    <source>
        <dbReference type="Google" id="ProtNLM"/>
    </source>
</evidence>
<dbReference type="Proteomes" id="UP000294257">
    <property type="component" value="Unassembled WGS sequence"/>
</dbReference>
<dbReference type="RefSeq" id="WP_130344000.1">
    <property type="nucleotide sequence ID" value="NZ_SGWQ01000003.1"/>
</dbReference>
<sequence length="206" mass="22171">MSTDWHEWHLAYDDPESALSRRLRAVQARVREGLALSAGARVVSICAGQGRDLIEVLAERPGAAGQVRLVELDERNAAAAGAAARAARVELEVLRADAGLSDSYIGATPADLVVAAGVFGNTTDSAVERTVRLLPTLCAPGATVIWTRHRREPDLTPRIREWFTEAGFAEHAFDAPSGDHFSVGVHRLIVAPSALIPGTRLFEFSR</sequence>
<proteinExistence type="predicted"/>
<comment type="caution">
    <text evidence="1">The sequence shown here is derived from an EMBL/GenBank/DDBJ whole genome shotgun (WGS) entry which is preliminary data.</text>
</comment>
<gene>
    <name evidence="1" type="ORF">EV193_103347</name>
</gene>
<dbReference type="EMBL" id="SGWQ01000003">
    <property type="protein sequence ID" value="RZS41029.1"/>
    <property type="molecule type" value="Genomic_DNA"/>
</dbReference>
<protein>
    <recommendedName>
        <fullName evidence="3">Methyltransferase</fullName>
    </recommendedName>
</protein>
<name>A0A4Q7KVI3_9PSEU</name>
<accession>A0A4Q7KVI3</accession>
<dbReference type="InterPro" id="IPR029063">
    <property type="entry name" value="SAM-dependent_MTases_sf"/>
</dbReference>
<organism evidence="1 2">
    <name type="scientific">Herbihabitans rhizosphaerae</name>
    <dbReference type="NCBI Taxonomy" id="1872711"/>
    <lineage>
        <taxon>Bacteria</taxon>
        <taxon>Bacillati</taxon>
        <taxon>Actinomycetota</taxon>
        <taxon>Actinomycetes</taxon>
        <taxon>Pseudonocardiales</taxon>
        <taxon>Pseudonocardiaceae</taxon>
        <taxon>Herbihabitans</taxon>
    </lineage>
</organism>
<dbReference type="SUPFAM" id="SSF53335">
    <property type="entry name" value="S-adenosyl-L-methionine-dependent methyltransferases"/>
    <property type="match status" value="1"/>
</dbReference>
<evidence type="ECO:0000313" key="2">
    <source>
        <dbReference type="Proteomes" id="UP000294257"/>
    </source>
</evidence>
<evidence type="ECO:0000313" key="1">
    <source>
        <dbReference type="EMBL" id="RZS41029.1"/>
    </source>
</evidence>
<reference evidence="1 2" key="1">
    <citation type="submission" date="2019-02" db="EMBL/GenBank/DDBJ databases">
        <title>Genomic Encyclopedia of Type Strains, Phase IV (KMG-IV): sequencing the most valuable type-strain genomes for metagenomic binning, comparative biology and taxonomic classification.</title>
        <authorList>
            <person name="Goeker M."/>
        </authorList>
    </citation>
    <scope>NUCLEOTIDE SEQUENCE [LARGE SCALE GENOMIC DNA]</scope>
    <source>
        <strain evidence="1 2">DSM 101727</strain>
    </source>
</reference>
<dbReference type="AlphaFoldDB" id="A0A4Q7KVI3"/>
<dbReference type="Gene3D" id="3.40.50.150">
    <property type="entry name" value="Vaccinia Virus protein VP39"/>
    <property type="match status" value="1"/>
</dbReference>
<keyword evidence="2" id="KW-1185">Reference proteome</keyword>
<dbReference type="OrthoDB" id="8163513at2"/>